<keyword evidence="7 18" id="KW-0032">Aminotransferase</keyword>
<gene>
    <name evidence="20" type="ORF">TS85_12425</name>
</gene>
<evidence type="ECO:0000256" key="14">
    <source>
        <dbReference type="ARBA" id="ARBA00049229"/>
    </source>
</evidence>
<dbReference type="InterPro" id="IPR018300">
    <property type="entry name" value="Aminotrans_IV_CS"/>
</dbReference>
<dbReference type="GO" id="GO:0009097">
    <property type="term" value="P:isoleucine biosynthetic process"/>
    <property type="evidence" value="ECO:0007669"/>
    <property type="project" value="UniProtKB-UniPathway"/>
</dbReference>
<dbReference type="Proteomes" id="UP000032300">
    <property type="component" value="Chromosome"/>
</dbReference>
<dbReference type="InterPro" id="IPR033939">
    <property type="entry name" value="BCAT_family"/>
</dbReference>
<evidence type="ECO:0000256" key="19">
    <source>
        <dbReference type="RuleBase" id="RU004519"/>
    </source>
</evidence>
<dbReference type="AlphaFoldDB" id="A0A7U4J8X1"/>
<dbReference type="InterPro" id="IPR043132">
    <property type="entry name" value="BCAT-like_C"/>
</dbReference>
<dbReference type="InterPro" id="IPR005786">
    <property type="entry name" value="B_amino_transII"/>
</dbReference>
<dbReference type="Gene3D" id="3.20.10.10">
    <property type="entry name" value="D-amino Acid Aminotransferase, subunit A, domain 2"/>
    <property type="match status" value="1"/>
</dbReference>
<dbReference type="GO" id="GO:0009099">
    <property type="term" value="P:L-valine biosynthetic process"/>
    <property type="evidence" value="ECO:0007669"/>
    <property type="project" value="UniProtKB-UniPathway"/>
</dbReference>
<dbReference type="InterPro" id="IPR043131">
    <property type="entry name" value="BCAT-like_N"/>
</dbReference>
<evidence type="ECO:0000256" key="18">
    <source>
        <dbReference type="RuleBase" id="RU004517"/>
    </source>
</evidence>
<keyword evidence="11 18" id="KW-0100">Branched-chain amino acid biosynthesis</keyword>
<evidence type="ECO:0000256" key="1">
    <source>
        <dbReference type="ARBA" id="ARBA00001933"/>
    </source>
</evidence>
<comment type="catalytic activity">
    <reaction evidence="14 18">
        <text>L-leucine + 2-oxoglutarate = 4-methyl-2-oxopentanoate + L-glutamate</text>
        <dbReference type="Rhea" id="RHEA:18321"/>
        <dbReference type="ChEBI" id="CHEBI:16810"/>
        <dbReference type="ChEBI" id="CHEBI:17865"/>
        <dbReference type="ChEBI" id="CHEBI:29985"/>
        <dbReference type="ChEBI" id="CHEBI:57427"/>
        <dbReference type="EC" id="2.6.1.42"/>
    </reaction>
</comment>
<evidence type="ECO:0000256" key="12">
    <source>
        <dbReference type="ARBA" id="ARBA00048212"/>
    </source>
</evidence>
<dbReference type="UniPathway" id="UPA00047">
    <property type="reaction ID" value="UER00058"/>
</dbReference>
<comment type="pathway">
    <text evidence="5 19">Amino-acid biosynthesis; L-leucine biosynthesis; L-leucine from 3-methyl-2-oxobutanoate: step 4/4.</text>
</comment>
<reference evidence="20 21" key="2">
    <citation type="submission" date="2015-02" db="EMBL/GenBank/DDBJ databases">
        <title>The complete genome of Sphingomonas hengshuiensis sp. WHSC-8 isolated from soil of Hengshui Lake.</title>
        <authorList>
            <person name="Wei S."/>
            <person name="Guo J."/>
            <person name="Su C."/>
            <person name="Wu R."/>
            <person name="Zhang Z."/>
            <person name="Liang K."/>
            <person name="Li H."/>
            <person name="Wang T."/>
            <person name="Liu H."/>
            <person name="Zhang C."/>
            <person name="Li Z."/>
            <person name="Wang Q."/>
            <person name="Meng J."/>
        </authorList>
    </citation>
    <scope>NUCLEOTIDE SEQUENCE [LARGE SCALE GENOMIC DNA]</scope>
    <source>
        <strain evidence="20 21">WHSC-8</strain>
    </source>
</reference>
<dbReference type="SUPFAM" id="SSF56752">
    <property type="entry name" value="D-aminoacid aminotransferase-like PLP-dependent enzymes"/>
    <property type="match status" value="1"/>
</dbReference>
<accession>A0A7U4J8X1</accession>
<comment type="catalytic activity">
    <reaction evidence="12 18">
        <text>L-valine + 2-oxoglutarate = 3-methyl-2-oxobutanoate + L-glutamate</text>
        <dbReference type="Rhea" id="RHEA:24813"/>
        <dbReference type="ChEBI" id="CHEBI:11851"/>
        <dbReference type="ChEBI" id="CHEBI:16810"/>
        <dbReference type="ChEBI" id="CHEBI:29985"/>
        <dbReference type="ChEBI" id="CHEBI:57762"/>
        <dbReference type="EC" id="2.6.1.42"/>
    </reaction>
</comment>
<keyword evidence="8 18" id="KW-0028">Amino-acid biosynthesis</keyword>
<dbReference type="CDD" id="cd01557">
    <property type="entry name" value="BCAT_beta_family"/>
    <property type="match status" value="1"/>
</dbReference>
<evidence type="ECO:0000256" key="9">
    <source>
        <dbReference type="ARBA" id="ARBA00022679"/>
    </source>
</evidence>
<evidence type="ECO:0000313" key="21">
    <source>
        <dbReference type="Proteomes" id="UP000032300"/>
    </source>
</evidence>
<evidence type="ECO:0000256" key="10">
    <source>
        <dbReference type="ARBA" id="ARBA00022898"/>
    </source>
</evidence>
<dbReference type="GO" id="GO:0004084">
    <property type="term" value="F:branched-chain-amino-acid transaminase activity"/>
    <property type="evidence" value="ECO:0007669"/>
    <property type="project" value="UniProtKB-EC"/>
</dbReference>
<reference evidence="20 21" key="1">
    <citation type="journal article" date="2015" name="Int. J. Syst. Evol. Microbiol.">
        <title>Sphingomonas hengshuiensis sp. nov., isolated from lake wetland.</title>
        <authorList>
            <person name="Wei S."/>
            <person name="Wang T."/>
            <person name="Liu H."/>
            <person name="Zhang C."/>
            <person name="Guo J."/>
            <person name="Wang Q."/>
            <person name="Liang K."/>
            <person name="Zhang Z."/>
        </authorList>
    </citation>
    <scope>NUCLEOTIDE SEQUENCE [LARGE SCALE GENOMIC DNA]</scope>
    <source>
        <strain evidence="20 21">WHSC-8</strain>
    </source>
</reference>
<evidence type="ECO:0000256" key="5">
    <source>
        <dbReference type="ARBA" id="ARBA00005072"/>
    </source>
</evidence>
<proteinExistence type="inferred from homology"/>
<keyword evidence="10 17" id="KW-0663">Pyridoxal phosphate</keyword>
<dbReference type="RefSeq" id="WP_044332540.1">
    <property type="nucleotide sequence ID" value="NZ_CP010836.1"/>
</dbReference>
<organism evidence="20 21">
    <name type="scientific">Sphingomonas hengshuiensis</name>
    <dbReference type="NCBI Taxonomy" id="1609977"/>
    <lineage>
        <taxon>Bacteria</taxon>
        <taxon>Pseudomonadati</taxon>
        <taxon>Pseudomonadota</taxon>
        <taxon>Alphaproteobacteria</taxon>
        <taxon>Sphingomonadales</taxon>
        <taxon>Sphingomonadaceae</taxon>
        <taxon>Sphingomonas</taxon>
    </lineage>
</organism>
<dbReference type="UniPathway" id="UPA00049">
    <property type="reaction ID" value="UER00062"/>
</dbReference>
<dbReference type="EC" id="2.6.1.42" evidence="18"/>
<evidence type="ECO:0000256" key="16">
    <source>
        <dbReference type="RuleBase" id="RU004106"/>
    </source>
</evidence>
<feature type="modified residue" description="N6-(pyridoxal phosphate)lysine" evidence="15">
    <location>
        <position position="204"/>
    </location>
</feature>
<dbReference type="Gene3D" id="3.30.470.10">
    <property type="match status" value="1"/>
</dbReference>
<dbReference type="OrthoDB" id="9804984at2"/>
<dbReference type="PIRSF" id="PIRSF006468">
    <property type="entry name" value="BCAT1"/>
    <property type="match status" value="1"/>
</dbReference>
<evidence type="ECO:0000256" key="13">
    <source>
        <dbReference type="ARBA" id="ARBA00048798"/>
    </source>
</evidence>
<dbReference type="GO" id="GO:0009098">
    <property type="term" value="P:L-leucine biosynthetic process"/>
    <property type="evidence" value="ECO:0007669"/>
    <property type="project" value="UniProtKB-UniPathway"/>
</dbReference>
<evidence type="ECO:0000256" key="4">
    <source>
        <dbReference type="ARBA" id="ARBA00004931"/>
    </source>
</evidence>
<dbReference type="InterPro" id="IPR001544">
    <property type="entry name" value="Aminotrans_IV"/>
</dbReference>
<comment type="catalytic activity">
    <reaction evidence="13 18">
        <text>L-isoleucine + 2-oxoglutarate = (S)-3-methyl-2-oxopentanoate + L-glutamate</text>
        <dbReference type="Rhea" id="RHEA:24801"/>
        <dbReference type="ChEBI" id="CHEBI:16810"/>
        <dbReference type="ChEBI" id="CHEBI:29985"/>
        <dbReference type="ChEBI" id="CHEBI:35146"/>
        <dbReference type="ChEBI" id="CHEBI:58045"/>
        <dbReference type="EC" id="2.6.1.42"/>
    </reaction>
</comment>
<comment type="function">
    <text evidence="2">Acts on leucine, isoleucine and valine.</text>
</comment>
<dbReference type="UniPathway" id="UPA00048">
    <property type="reaction ID" value="UER00073"/>
</dbReference>
<name>A0A7U4J8X1_9SPHN</name>
<dbReference type="NCBIfam" id="NF009897">
    <property type="entry name" value="PRK13357.1"/>
    <property type="match status" value="1"/>
</dbReference>
<keyword evidence="21" id="KW-1185">Reference proteome</keyword>
<dbReference type="PANTHER" id="PTHR11825:SF44">
    <property type="entry name" value="BRANCHED-CHAIN-AMINO-ACID AMINOTRANSFERASE"/>
    <property type="match status" value="1"/>
</dbReference>
<comment type="pathway">
    <text evidence="3 19">Amino-acid biosynthesis; L-isoleucine biosynthesis; L-isoleucine from 2-oxobutanoate: step 4/4.</text>
</comment>
<protein>
    <recommendedName>
        <fullName evidence="18">Branched-chain-amino-acid aminotransferase</fullName>
        <ecNumber evidence="18">2.6.1.42</ecNumber>
    </recommendedName>
</protein>
<dbReference type="PANTHER" id="PTHR11825">
    <property type="entry name" value="SUBGROUP IIII AMINOTRANSFERASE"/>
    <property type="match status" value="1"/>
</dbReference>
<evidence type="ECO:0000313" key="20">
    <source>
        <dbReference type="EMBL" id="AJP72416.1"/>
    </source>
</evidence>
<dbReference type="EMBL" id="CP010836">
    <property type="protein sequence ID" value="AJP72416.1"/>
    <property type="molecule type" value="Genomic_DNA"/>
</dbReference>
<evidence type="ECO:0000256" key="11">
    <source>
        <dbReference type="ARBA" id="ARBA00023304"/>
    </source>
</evidence>
<evidence type="ECO:0000256" key="17">
    <source>
        <dbReference type="RuleBase" id="RU004516"/>
    </source>
</evidence>
<evidence type="ECO:0000256" key="3">
    <source>
        <dbReference type="ARBA" id="ARBA00004824"/>
    </source>
</evidence>
<evidence type="ECO:0000256" key="7">
    <source>
        <dbReference type="ARBA" id="ARBA00022576"/>
    </source>
</evidence>
<evidence type="ECO:0000256" key="2">
    <source>
        <dbReference type="ARBA" id="ARBA00003109"/>
    </source>
</evidence>
<comment type="pathway">
    <text evidence="4 19">Amino-acid biosynthesis; L-valine biosynthesis; L-valine from pyruvate: step 4/4.</text>
</comment>
<evidence type="ECO:0000256" key="6">
    <source>
        <dbReference type="ARBA" id="ARBA00009320"/>
    </source>
</evidence>
<evidence type="ECO:0000256" key="15">
    <source>
        <dbReference type="PIRSR" id="PIRSR006468-1"/>
    </source>
</evidence>
<dbReference type="Pfam" id="PF01063">
    <property type="entry name" value="Aminotran_4"/>
    <property type="match status" value="1"/>
</dbReference>
<comment type="similarity">
    <text evidence="6 16">Belongs to the class-IV pyridoxal-phosphate-dependent aminotransferase family.</text>
</comment>
<keyword evidence="9 18" id="KW-0808">Transferase</keyword>
<evidence type="ECO:0000256" key="8">
    <source>
        <dbReference type="ARBA" id="ARBA00022605"/>
    </source>
</evidence>
<dbReference type="InterPro" id="IPR036038">
    <property type="entry name" value="Aminotransferase-like"/>
</dbReference>
<sequence>MEDTTILDFEFEAHPNPVGAADRTALLADLGFGKVFTDHMVVIRYTADRGWHDARVQPRGPIQLDPACAVLHYAQEIFEGLKAYRLPDGGAALFRAEANARRFAESAERMAMPPIPDALFLESIRALVRADRDWIPDGEGSSLYLRPFMFASETFLGVRPAQEYLYMVIASPAGAYFKGGAPSVTLWTSEHYTRAARGGTGAAKCGGNYAASLIAQAEAIREGCDQVVFLDAVENRYVEELGGMNVFFAFEDGSLQTPPLGGTILPGITRESLIRLARDAGVTVREEPYGIDQWQADAASGRLREAFACGTAAVVTPIGRVRGRGFDFSIGNGGPGMLTERLRQQLTEIQRGVAPDPHGWVERLF</sequence>
<dbReference type="KEGG" id="sphi:TS85_12425"/>
<comment type="cofactor">
    <cofactor evidence="1 17">
        <name>pyridoxal 5'-phosphate</name>
        <dbReference type="ChEBI" id="CHEBI:597326"/>
    </cofactor>
</comment>
<dbReference type="NCBIfam" id="TIGR01123">
    <property type="entry name" value="ilvE_II"/>
    <property type="match status" value="1"/>
</dbReference>
<dbReference type="PROSITE" id="PS00770">
    <property type="entry name" value="AA_TRANSFER_CLASS_4"/>
    <property type="match status" value="1"/>
</dbReference>